<gene>
    <name evidence="1" type="ORF">PHISCL_11258</name>
</gene>
<organism evidence="1 2">
    <name type="scientific">Aspergillus sclerotialis</name>
    <dbReference type="NCBI Taxonomy" id="2070753"/>
    <lineage>
        <taxon>Eukaryota</taxon>
        <taxon>Fungi</taxon>
        <taxon>Dikarya</taxon>
        <taxon>Ascomycota</taxon>
        <taxon>Pezizomycotina</taxon>
        <taxon>Eurotiomycetes</taxon>
        <taxon>Eurotiomycetidae</taxon>
        <taxon>Eurotiales</taxon>
        <taxon>Aspergillaceae</taxon>
        <taxon>Aspergillus</taxon>
        <taxon>Aspergillus subgen. Polypaecilum</taxon>
    </lineage>
</organism>
<proteinExistence type="predicted"/>
<protein>
    <submittedName>
        <fullName evidence="1">Uncharacterized protein</fullName>
    </submittedName>
</protein>
<dbReference type="OrthoDB" id="4525710at2759"/>
<evidence type="ECO:0000313" key="1">
    <source>
        <dbReference type="EMBL" id="RJE16405.1"/>
    </source>
</evidence>
<accession>A0A3A2ZEK7</accession>
<dbReference type="Proteomes" id="UP000266188">
    <property type="component" value="Unassembled WGS sequence"/>
</dbReference>
<evidence type="ECO:0000313" key="2">
    <source>
        <dbReference type="Proteomes" id="UP000266188"/>
    </source>
</evidence>
<sequence length="76" mass="8193">KAQHCKVLMKAVCALSAWHLCRQGKFDEGQSNALYQQCLTDLIALTADPRVDADDSVLAAAVLLHVLEELQGTTGV</sequence>
<comment type="caution">
    <text evidence="1">The sequence shown here is derived from an EMBL/GenBank/DDBJ whole genome shotgun (WGS) entry which is preliminary data.</text>
</comment>
<keyword evidence="2" id="KW-1185">Reference proteome</keyword>
<feature type="non-terminal residue" evidence="1">
    <location>
        <position position="1"/>
    </location>
</feature>
<dbReference type="EMBL" id="MVGC01005524">
    <property type="protein sequence ID" value="RJE16405.1"/>
    <property type="molecule type" value="Genomic_DNA"/>
</dbReference>
<dbReference type="AlphaFoldDB" id="A0A3A2ZEK7"/>
<reference evidence="2" key="1">
    <citation type="submission" date="2017-02" db="EMBL/GenBank/DDBJ databases">
        <authorList>
            <person name="Tafer H."/>
            <person name="Lopandic K."/>
        </authorList>
    </citation>
    <scope>NUCLEOTIDE SEQUENCE [LARGE SCALE GENOMIC DNA]</scope>
    <source>
        <strain evidence="2">CBS 366.77</strain>
    </source>
</reference>
<name>A0A3A2ZEK7_9EURO</name>